<evidence type="ECO:0000256" key="2">
    <source>
        <dbReference type="ARBA" id="ARBA00004541"/>
    </source>
</evidence>
<evidence type="ECO:0000256" key="3">
    <source>
        <dbReference type="ARBA" id="ARBA00022833"/>
    </source>
</evidence>
<organism evidence="7 8">
    <name type="scientific">Toxoplasma gondii GAB2-2007-GAL-DOM2</name>
    <dbReference type="NCBI Taxonomy" id="1130820"/>
    <lineage>
        <taxon>Eukaryota</taxon>
        <taxon>Sar</taxon>
        <taxon>Alveolata</taxon>
        <taxon>Apicomplexa</taxon>
        <taxon>Conoidasida</taxon>
        <taxon>Coccidia</taxon>
        <taxon>Eucoccidiorida</taxon>
        <taxon>Eimeriorina</taxon>
        <taxon>Sarcocystidae</taxon>
        <taxon>Toxoplasma</taxon>
    </lineage>
</organism>
<keyword evidence="6" id="KW-0472">Membrane</keyword>
<dbReference type="VEuPathDB" id="ToxoDB:TGDOM2_313680"/>
<dbReference type="GO" id="GO:0031410">
    <property type="term" value="C:cytoplasmic vesicle"/>
    <property type="evidence" value="ECO:0007669"/>
    <property type="project" value="UniProtKB-SubCell"/>
</dbReference>
<feature type="compositionally biased region" description="Polar residues" evidence="5">
    <location>
        <begin position="236"/>
        <end position="249"/>
    </location>
</feature>
<reference evidence="7 8" key="1">
    <citation type="submission" date="2014-02" db="EMBL/GenBank/DDBJ databases">
        <authorList>
            <person name="Sibley D."/>
            <person name="Venepally P."/>
            <person name="Karamycheva S."/>
            <person name="Hadjithomas M."/>
            <person name="Khan A."/>
            <person name="Brunk B."/>
            <person name="Roos D."/>
            <person name="Caler E."/>
            <person name="Lorenzi H."/>
        </authorList>
    </citation>
    <scope>NUCLEOTIDE SEQUENCE [LARGE SCALE GENOMIC DNA]</scope>
    <source>
        <strain evidence="7 8">GAB2-2007-GAL-DOM2</strain>
    </source>
</reference>
<accession>A0A086JZE2</accession>
<keyword evidence="4" id="KW-0968">Cytoplasmic vesicle</keyword>
<dbReference type="GO" id="GO:0012505">
    <property type="term" value="C:endomembrane system"/>
    <property type="evidence" value="ECO:0007669"/>
    <property type="project" value="UniProtKB-SubCell"/>
</dbReference>
<feature type="transmembrane region" description="Helical" evidence="6">
    <location>
        <begin position="72"/>
        <end position="94"/>
    </location>
</feature>
<gene>
    <name evidence="7" type="ORF">TGDOM2_313680</name>
</gene>
<keyword evidence="6" id="KW-1133">Transmembrane helix</keyword>
<dbReference type="OrthoDB" id="331767at2759"/>
<keyword evidence="3" id="KW-0862">Zinc</keyword>
<name>A0A086JZE2_TOXGO</name>
<keyword evidence="6 7" id="KW-0812">Transmembrane</keyword>
<feature type="compositionally biased region" description="Low complexity" evidence="5">
    <location>
        <begin position="20"/>
        <end position="32"/>
    </location>
</feature>
<evidence type="ECO:0000256" key="6">
    <source>
        <dbReference type="SAM" id="Phobius"/>
    </source>
</evidence>
<feature type="transmembrane region" description="Helical" evidence="6">
    <location>
        <begin position="369"/>
        <end position="392"/>
    </location>
</feature>
<dbReference type="PANTHER" id="PTHR31937">
    <property type="entry name" value="TRANSMEMBRANE PROTEIN 163"/>
    <property type="match status" value="1"/>
</dbReference>
<feature type="region of interest" description="Disordered" evidence="5">
    <location>
        <begin position="284"/>
        <end position="317"/>
    </location>
</feature>
<feature type="compositionally biased region" description="Pro residues" evidence="5">
    <location>
        <begin position="301"/>
        <end position="310"/>
    </location>
</feature>
<evidence type="ECO:0000313" key="8">
    <source>
        <dbReference type="Proteomes" id="UP000028837"/>
    </source>
</evidence>
<feature type="transmembrane region" description="Helical" evidence="6">
    <location>
        <begin position="442"/>
        <end position="463"/>
    </location>
</feature>
<sequence length="498" mass="52253">MYAVSVGVEEPEGGRRGSLRSRSPPSPARSSRTCSDMAKSRVPDVHYAPGKGPTQALRVACEKGRRRRLIKWACIISYISIFMSILFGVAAMICGVMGDVILSLVALAFETWIDMLSSVAVIWRFQEDEALNNGPSGLGPPPLYKANRSASAPLAKREDSTVSTALTTGKDAGGEKPKRTVSVSSLATPGSPKTSPSSPLGSSSPRSCASVPSPVNRLDGASSPYECVRPDLSVGEQGSLNKQESQTPAQEAACTGSVEKVPPAEPVAVSRLCSASSPPLSPVSPAGNFEVHPNNQTSSPFPQPSSPPPLNRSVSYAARERQSSMSVGALFIALSLWVSIHALCDLVISARRGETGAQGGETSAVSSEYRSALFTCILCWPSALIFGTLALVKFDLAARLRSQVLGRDAMCSAFGVALSLVAGIVSFVALGRVPPGIHDNAAAYNVTSYDAIAALVIGGMMLLEGIRTVMTNWKPTPQELLSSNQILIIASPSAYTES</sequence>
<feature type="region of interest" description="Disordered" evidence="5">
    <location>
        <begin position="1"/>
        <end position="35"/>
    </location>
</feature>
<feature type="compositionally biased region" description="Low complexity" evidence="5">
    <location>
        <begin position="189"/>
        <end position="214"/>
    </location>
</feature>
<feature type="transmembrane region" description="Helical" evidence="6">
    <location>
        <begin position="413"/>
        <end position="430"/>
    </location>
</feature>
<comment type="caution">
    <text evidence="7">The sequence shown here is derived from an EMBL/GenBank/DDBJ whole genome shotgun (WGS) entry which is preliminary data.</text>
</comment>
<dbReference type="PANTHER" id="PTHR31937:SF2">
    <property type="entry name" value="TRANSMEMBRANE PROTEIN 163"/>
    <property type="match status" value="1"/>
</dbReference>
<dbReference type="GO" id="GO:0016020">
    <property type="term" value="C:membrane"/>
    <property type="evidence" value="ECO:0007669"/>
    <property type="project" value="TreeGrafter"/>
</dbReference>
<dbReference type="Proteomes" id="UP000028837">
    <property type="component" value="Unassembled WGS sequence"/>
</dbReference>
<proteinExistence type="predicted"/>
<comment type="subcellular location">
    <subcellularLocation>
        <location evidence="2">Cytoplasmic vesicle</location>
    </subcellularLocation>
    <subcellularLocation>
        <location evidence="1">Endomembrane system</location>
        <topology evidence="1">Multi-pass membrane protein</topology>
    </subcellularLocation>
</comment>
<protein>
    <submittedName>
        <fullName evidence="7">Putative transmembrane protein</fullName>
    </submittedName>
</protein>
<dbReference type="EMBL" id="AHZU02001006">
    <property type="protein sequence ID" value="KFG37510.1"/>
    <property type="molecule type" value="Genomic_DNA"/>
</dbReference>
<evidence type="ECO:0000256" key="4">
    <source>
        <dbReference type="ARBA" id="ARBA00023329"/>
    </source>
</evidence>
<dbReference type="InterPro" id="IPR026765">
    <property type="entry name" value="Tmem163"/>
</dbReference>
<feature type="region of interest" description="Disordered" evidence="5">
    <location>
        <begin position="148"/>
        <end position="257"/>
    </location>
</feature>
<evidence type="ECO:0000313" key="7">
    <source>
        <dbReference type="EMBL" id="KFG37510.1"/>
    </source>
</evidence>
<dbReference type="AlphaFoldDB" id="A0A086JZE2"/>
<feature type="transmembrane region" description="Helical" evidence="6">
    <location>
        <begin position="100"/>
        <end position="123"/>
    </location>
</feature>
<feature type="transmembrane region" description="Helical" evidence="6">
    <location>
        <begin position="327"/>
        <end position="349"/>
    </location>
</feature>
<evidence type="ECO:0000256" key="1">
    <source>
        <dbReference type="ARBA" id="ARBA00004127"/>
    </source>
</evidence>
<evidence type="ECO:0000256" key="5">
    <source>
        <dbReference type="SAM" id="MobiDB-lite"/>
    </source>
</evidence>